<feature type="transmembrane region" description="Helical" evidence="1">
    <location>
        <begin position="70"/>
        <end position="91"/>
    </location>
</feature>
<gene>
    <name evidence="3" type="ORF">M8231_07515</name>
</gene>
<feature type="transmembrane region" description="Helical" evidence="1">
    <location>
        <begin position="122"/>
        <end position="150"/>
    </location>
</feature>
<evidence type="ECO:0000313" key="3">
    <source>
        <dbReference type="EMBL" id="URI16801.1"/>
    </source>
</evidence>
<keyword evidence="1" id="KW-0812">Transmembrane</keyword>
<feature type="transmembrane region" description="Helical" evidence="1">
    <location>
        <begin position="40"/>
        <end position="64"/>
    </location>
</feature>
<dbReference type="EMBL" id="CP097649">
    <property type="protein sequence ID" value="URI16801.1"/>
    <property type="molecule type" value="Genomic_DNA"/>
</dbReference>
<dbReference type="PANTHER" id="PTHR42852">
    <property type="entry name" value="THIOL:DISULFIDE INTERCHANGE PROTEIN DSBE"/>
    <property type="match status" value="1"/>
</dbReference>
<evidence type="ECO:0000313" key="4">
    <source>
        <dbReference type="Proteomes" id="UP001055429"/>
    </source>
</evidence>
<keyword evidence="1" id="KW-1133">Transmembrane helix</keyword>
<organism evidence="3 4">
    <name type="scientific">Brevundimonas albigilva</name>
    <dbReference type="NCBI Taxonomy" id="1312364"/>
    <lineage>
        <taxon>Bacteria</taxon>
        <taxon>Pseudomonadati</taxon>
        <taxon>Pseudomonadota</taxon>
        <taxon>Alphaproteobacteria</taxon>
        <taxon>Caulobacterales</taxon>
        <taxon>Caulobacteraceae</taxon>
        <taxon>Brevundimonas</taxon>
    </lineage>
</organism>
<dbReference type="RefSeq" id="WP_249750496.1">
    <property type="nucleotide sequence ID" value="NZ_CP097298.1"/>
</dbReference>
<dbReference type="SUPFAM" id="SSF52833">
    <property type="entry name" value="Thioredoxin-like"/>
    <property type="match status" value="1"/>
</dbReference>
<feature type="transmembrane region" description="Helical" evidence="1">
    <location>
        <begin position="196"/>
        <end position="216"/>
    </location>
</feature>
<dbReference type="PROSITE" id="PS51352">
    <property type="entry name" value="THIOREDOXIN_2"/>
    <property type="match status" value="1"/>
</dbReference>
<reference evidence="3" key="1">
    <citation type="submission" date="2022-05" db="EMBL/GenBank/DDBJ databases">
        <title>Brevundimonas albigilva TT17 genome sequence.</title>
        <authorList>
            <person name="Lee K."/>
            <person name="Son H."/>
        </authorList>
    </citation>
    <scope>NUCLEOTIDE SEQUENCE</scope>
    <source>
        <strain evidence="3">TT17</strain>
    </source>
</reference>
<feature type="transmembrane region" description="Helical" evidence="1">
    <location>
        <begin position="162"/>
        <end position="184"/>
    </location>
</feature>
<proteinExistence type="predicted"/>
<dbReference type="Gene3D" id="2.60.120.260">
    <property type="entry name" value="Galactose-binding domain-like"/>
    <property type="match status" value="1"/>
</dbReference>
<accession>A0ABY4SSR7</accession>
<sequence>MILFLLSYLAGVLTIVSPCILPVLPFVFARADKPFMRNGFPLLVGMALTFAGVATLAALGGGWAVRANEAGRWIALAVMAVLGLSLLLPALGDRLMRPLVSLGSWLTERAERRTGEEGDVRASLLLGVATGLLWAPCAGPILGLILTGAALQGAGVGTTALLLAYAAGAATSLALALLVGGRVFRAMKGALGAGEWIRRGLGALVLVGVAVIALGLDTGLLTRVSAAGTGRVEQALLTRIGAGVPTNAAPADLADLPIEGTMPPLTGATTWLNSPPLTTQQLRGKVVVVDFWTYSCINCLRSIPYVKAWAEKYRDQGLVVIGVHTPEFAFEKSQANVRRNVERLGVTYPVAMDNDYAIWRAFRNNYWPAHYFIDAQGRIRHHHFGEGDYEGSERVIQQLLKEAGAQVDASTVQVKTAGAEMAADFAQVASPETYVGYARAENFRSPGGLARDIVKTYQPASLALNDWSLAGDWRVTREHADLQTAGGRVAFRFKARDLHLVMAPATAGATPQFRVRIDGRSPGADAGSDIDAQGAGRIDGERLYQLVRQSGPVRERTFEIEFLDPGVQVFAFTFG</sequence>
<feature type="domain" description="Thioredoxin" evidence="2">
    <location>
        <begin position="242"/>
        <end position="401"/>
    </location>
</feature>
<dbReference type="InterPro" id="IPR000866">
    <property type="entry name" value="AhpC/TSA"/>
</dbReference>
<dbReference type="CDD" id="cd03012">
    <property type="entry name" value="TlpA_like_DipZ_like"/>
    <property type="match status" value="1"/>
</dbReference>
<dbReference type="Pfam" id="PF17991">
    <property type="entry name" value="Thioredoxin_10"/>
    <property type="match status" value="1"/>
</dbReference>
<dbReference type="Pfam" id="PF00578">
    <property type="entry name" value="AhpC-TSA"/>
    <property type="match status" value="1"/>
</dbReference>
<feature type="transmembrane region" description="Helical" evidence="1">
    <location>
        <begin position="6"/>
        <end position="28"/>
    </location>
</feature>
<dbReference type="Proteomes" id="UP001055429">
    <property type="component" value="Chromosome"/>
</dbReference>
<keyword evidence="4" id="KW-1185">Reference proteome</keyword>
<dbReference type="PANTHER" id="PTHR42852:SF13">
    <property type="entry name" value="PROTEIN DIPZ"/>
    <property type="match status" value="1"/>
</dbReference>
<dbReference type="InterPro" id="IPR013766">
    <property type="entry name" value="Thioredoxin_domain"/>
</dbReference>
<dbReference type="Gene3D" id="3.40.30.10">
    <property type="entry name" value="Glutaredoxin"/>
    <property type="match status" value="1"/>
</dbReference>
<name>A0ABY4SSR7_9CAUL</name>
<evidence type="ECO:0000256" key="1">
    <source>
        <dbReference type="SAM" id="Phobius"/>
    </source>
</evidence>
<dbReference type="InterPro" id="IPR036249">
    <property type="entry name" value="Thioredoxin-like_sf"/>
</dbReference>
<keyword evidence="1" id="KW-0472">Membrane</keyword>
<evidence type="ECO:0000259" key="2">
    <source>
        <dbReference type="PROSITE" id="PS51352"/>
    </source>
</evidence>
<protein>
    <submittedName>
        <fullName evidence="3">Cytochrome c biogenesis protein DipZ</fullName>
    </submittedName>
</protein>
<dbReference type="InterPro" id="IPR050553">
    <property type="entry name" value="Thioredoxin_ResA/DsbE_sf"/>
</dbReference>
<dbReference type="InterPro" id="IPR041017">
    <property type="entry name" value="Thioredoxin_10"/>
</dbReference>